<dbReference type="Proteomes" id="UP000198891">
    <property type="component" value="Unassembled WGS sequence"/>
</dbReference>
<dbReference type="SUPFAM" id="SSF100950">
    <property type="entry name" value="NagB/RpiA/CoA transferase-like"/>
    <property type="match status" value="1"/>
</dbReference>
<protein>
    <recommendedName>
        <fullName evidence="6 7">6-phosphogluconolactonase</fullName>
        <shortName evidence="7">6PGL</shortName>
        <ecNumber evidence="5 7">3.1.1.31</ecNumber>
    </recommendedName>
</protein>
<dbReference type="STRING" id="381665.SAMN05216554_2132"/>
<organism evidence="9 10">
    <name type="scientific">Herbiconiux ginsengi</name>
    <dbReference type="NCBI Taxonomy" id="381665"/>
    <lineage>
        <taxon>Bacteria</taxon>
        <taxon>Bacillati</taxon>
        <taxon>Actinomycetota</taxon>
        <taxon>Actinomycetes</taxon>
        <taxon>Micrococcales</taxon>
        <taxon>Microbacteriaceae</taxon>
        <taxon>Herbiconiux</taxon>
    </lineage>
</organism>
<dbReference type="Gene3D" id="3.40.50.1360">
    <property type="match status" value="1"/>
</dbReference>
<dbReference type="EC" id="3.1.1.31" evidence="5 7"/>
<dbReference type="InterPro" id="IPR037171">
    <property type="entry name" value="NagB/RpiA_transferase-like"/>
</dbReference>
<dbReference type="CDD" id="cd01400">
    <property type="entry name" value="6PGL"/>
    <property type="match status" value="1"/>
</dbReference>
<dbReference type="Pfam" id="PF01182">
    <property type="entry name" value="Glucosamine_iso"/>
    <property type="match status" value="1"/>
</dbReference>
<evidence type="ECO:0000256" key="1">
    <source>
        <dbReference type="ARBA" id="ARBA00000832"/>
    </source>
</evidence>
<dbReference type="PANTHER" id="PTHR11054">
    <property type="entry name" value="6-PHOSPHOGLUCONOLACTONASE"/>
    <property type="match status" value="1"/>
</dbReference>
<evidence type="ECO:0000256" key="5">
    <source>
        <dbReference type="ARBA" id="ARBA00013198"/>
    </source>
</evidence>
<proteinExistence type="inferred from homology"/>
<dbReference type="InterPro" id="IPR005900">
    <property type="entry name" value="6-phosphogluconolactonase_DevB"/>
</dbReference>
<dbReference type="OrthoDB" id="9810967at2"/>
<dbReference type="AlphaFoldDB" id="A0A1H3PVT8"/>
<keyword evidence="7" id="KW-0378">Hydrolase</keyword>
<dbReference type="GO" id="GO:0005975">
    <property type="term" value="P:carbohydrate metabolic process"/>
    <property type="evidence" value="ECO:0007669"/>
    <property type="project" value="UniProtKB-UniRule"/>
</dbReference>
<feature type="domain" description="Glucosamine/galactosamine-6-phosphate isomerase" evidence="8">
    <location>
        <begin position="11"/>
        <end position="235"/>
    </location>
</feature>
<comment type="catalytic activity">
    <reaction evidence="1 7">
        <text>6-phospho-D-glucono-1,5-lactone + H2O = 6-phospho-D-gluconate + H(+)</text>
        <dbReference type="Rhea" id="RHEA:12556"/>
        <dbReference type="ChEBI" id="CHEBI:15377"/>
        <dbReference type="ChEBI" id="CHEBI:15378"/>
        <dbReference type="ChEBI" id="CHEBI:57955"/>
        <dbReference type="ChEBI" id="CHEBI:58759"/>
        <dbReference type="EC" id="3.1.1.31"/>
    </reaction>
</comment>
<dbReference type="EMBL" id="FNPZ01000002">
    <property type="protein sequence ID" value="SDZ05100.1"/>
    <property type="molecule type" value="Genomic_DNA"/>
</dbReference>
<dbReference type="NCBIfam" id="TIGR01198">
    <property type="entry name" value="pgl"/>
    <property type="match status" value="1"/>
</dbReference>
<evidence type="ECO:0000259" key="8">
    <source>
        <dbReference type="Pfam" id="PF01182"/>
    </source>
</evidence>
<evidence type="ECO:0000256" key="7">
    <source>
        <dbReference type="RuleBase" id="RU365095"/>
    </source>
</evidence>
<dbReference type="InterPro" id="IPR039104">
    <property type="entry name" value="6PGL"/>
</dbReference>
<dbReference type="PANTHER" id="PTHR11054:SF0">
    <property type="entry name" value="6-PHOSPHOGLUCONOLACTONASE"/>
    <property type="match status" value="1"/>
</dbReference>
<evidence type="ECO:0000256" key="2">
    <source>
        <dbReference type="ARBA" id="ARBA00002681"/>
    </source>
</evidence>
<evidence type="ECO:0000256" key="3">
    <source>
        <dbReference type="ARBA" id="ARBA00004961"/>
    </source>
</evidence>
<accession>A0A1H3PVT8</accession>
<gene>
    <name evidence="7" type="primary">pgl</name>
    <name evidence="9" type="ORF">SAMN05216554_2132</name>
</gene>
<dbReference type="InterPro" id="IPR006148">
    <property type="entry name" value="Glc/Gal-6P_isomerase"/>
</dbReference>
<reference evidence="9 10" key="1">
    <citation type="submission" date="2016-10" db="EMBL/GenBank/DDBJ databases">
        <authorList>
            <person name="de Groot N.N."/>
        </authorList>
    </citation>
    <scope>NUCLEOTIDE SEQUENCE [LARGE SCALE GENOMIC DNA]</scope>
    <source>
        <strain evidence="9 10">CGMCC 4.3491</strain>
    </source>
</reference>
<dbReference type="UniPathway" id="UPA00115">
    <property type="reaction ID" value="UER00409"/>
</dbReference>
<evidence type="ECO:0000256" key="4">
    <source>
        <dbReference type="ARBA" id="ARBA00010662"/>
    </source>
</evidence>
<dbReference type="GO" id="GO:0017057">
    <property type="term" value="F:6-phosphogluconolactonase activity"/>
    <property type="evidence" value="ECO:0007669"/>
    <property type="project" value="UniProtKB-UniRule"/>
</dbReference>
<evidence type="ECO:0000256" key="6">
    <source>
        <dbReference type="ARBA" id="ARBA00020337"/>
    </source>
</evidence>
<dbReference type="RefSeq" id="WP_092552987.1">
    <property type="nucleotide sequence ID" value="NZ_FNPZ01000002.1"/>
</dbReference>
<name>A0A1H3PVT8_9MICO</name>
<evidence type="ECO:0000313" key="9">
    <source>
        <dbReference type="EMBL" id="SDZ05100.1"/>
    </source>
</evidence>
<keyword evidence="10" id="KW-1185">Reference proteome</keyword>
<comment type="similarity">
    <text evidence="4 7">Belongs to the glucosamine/galactosamine-6-phosphate isomerase family. 6-phosphogluconolactonase subfamily.</text>
</comment>
<dbReference type="GO" id="GO:0006098">
    <property type="term" value="P:pentose-phosphate shunt"/>
    <property type="evidence" value="ECO:0007669"/>
    <property type="project" value="UniProtKB-UniPathway"/>
</dbReference>
<comment type="pathway">
    <text evidence="3 7">Carbohydrate degradation; pentose phosphate pathway; D-ribulose 5-phosphate from D-glucose 6-phosphate (oxidative stage): step 2/3.</text>
</comment>
<comment type="function">
    <text evidence="2 7">Hydrolysis of 6-phosphogluconolactone to 6-phosphogluconate.</text>
</comment>
<sequence>MTTDRRVLVHPDKESLAGSVAARFITKVIDILDEFDDATVVLTGGTMGSAVLAAIRSSAAADTIDWSRINFWWGDERFVPKGDPDRNDLQAREALLDHIPIDESRVHAFPASDEVADLDEAARVYARELAAAAPEGAAYPRFDIMFLGVGPDGHIASLFPGHDEIRITDATVVPVRNSPKPPPERLSLTLPVIQSADRIWMVLAGADKASAIGLALAGASTDEVPVAGAQGRKRTVFFVDREAAAEVPESLIAPSY</sequence>
<evidence type="ECO:0000313" key="10">
    <source>
        <dbReference type="Proteomes" id="UP000198891"/>
    </source>
</evidence>